<sequence>MVLPSEELNYEGLTVKNPLLMDRAAILCEHECAIGISQNNDASTSIPRQADHNDSDATYDENRPSTSTLPRVSMLTAVSPSVSNSINVPLTRRSNNYGRRTRTRNPLNSGLWISVELVVNLSQITAAIVVLSLSRHEHPQTPLFTWIIGYTAGCVATLPHLCWRYIYRNSLSSEQEPAGSDQGSSRNSSFESTVFVDNQGSMQENIHHPVSESRQITNPSSRRLNAIVEHFKMALDCFFAVWFVVGNVWVFGGHSSSHDAHNMYRLCIVFLAFSCVGYALPFILCVLICCCLPCIVSIMGFREDLHHGRGASSESIIQLSTYKFKSKKQRNRKDKEINLETEGSGGILAAGTDKERIISAEDAVCCICLAKYIDNEELRELPCTHFFHKDCVDKWLKINALCPLCKTDIASTDTGLSGTRSSGFHFTGGWAMV</sequence>
<keyword evidence="3" id="KW-0472">Membrane</keyword>
<keyword evidence="3" id="KW-0812">Transmembrane</keyword>
<comment type="caution">
    <text evidence="5">The sequence shown here is derived from an EMBL/GenBank/DDBJ whole genome shotgun (WGS) entry which is preliminary data.</text>
</comment>
<dbReference type="EMBL" id="JACMSC010000002">
    <property type="protein sequence ID" value="KAG6534495.1"/>
    <property type="molecule type" value="Genomic_DNA"/>
</dbReference>
<keyword evidence="3" id="KW-1133">Transmembrane helix</keyword>
<keyword evidence="1" id="KW-0862">Zinc</keyword>
<evidence type="ECO:0000313" key="5">
    <source>
        <dbReference type="EMBL" id="KAG6534495.1"/>
    </source>
</evidence>
<keyword evidence="1" id="KW-0863">Zinc-finger</keyword>
<keyword evidence="6" id="KW-1185">Reference proteome</keyword>
<dbReference type="FunFam" id="3.30.40.10:FF:000348">
    <property type="entry name" value="E3 ubiquitin-protein ligase"/>
    <property type="match status" value="1"/>
</dbReference>
<dbReference type="InterPro" id="IPR001841">
    <property type="entry name" value="Znf_RING"/>
</dbReference>
<dbReference type="Proteomes" id="UP000734854">
    <property type="component" value="Unassembled WGS sequence"/>
</dbReference>
<dbReference type="GO" id="GO:0008270">
    <property type="term" value="F:zinc ion binding"/>
    <property type="evidence" value="ECO:0007669"/>
    <property type="project" value="UniProtKB-KW"/>
</dbReference>
<evidence type="ECO:0000256" key="1">
    <source>
        <dbReference type="PROSITE-ProRule" id="PRU00175"/>
    </source>
</evidence>
<dbReference type="PROSITE" id="PS50089">
    <property type="entry name" value="ZF_RING_2"/>
    <property type="match status" value="1"/>
</dbReference>
<protein>
    <recommendedName>
        <fullName evidence="4">RING-type domain-containing protein</fullName>
    </recommendedName>
</protein>
<feature type="compositionally biased region" description="Basic and acidic residues" evidence="2">
    <location>
        <begin position="49"/>
        <end position="63"/>
    </location>
</feature>
<evidence type="ECO:0000256" key="2">
    <source>
        <dbReference type="SAM" id="MobiDB-lite"/>
    </source>
</evidence>
<dbReference type="OrthoDB" id="774751at2759"/>
<evidence type="ECO:0000313" key="6">
    <source>
        <dbReference type="Proteomes" id="UP000734854"/>
    </source>
</evidence>
<dbReference type="PANTHER" id="PTHR46225">
    <property type="entry name" value="C3H4 TYPE ZINC FINGER PROTEIN"/>
    <property type="match status" value="1"/>
</dbReference>
<dbReference type="PANTHER" id="PTHR46225:SF19">
    <property type="entry name" value="RING-TYPE DOMAIN-CONTAINING PROTEIN"/>
    <property type="match status" value="1"/>
</dbReference>
<accession>A0A8J5IFG5</accession>
<feature type="transmembrane region" description="Helical" evidence="3">
    <location>
        <begin position="109"/>
        <end position="131"/>
    </location>
</feature>
<organism evidence="5 6">
    <name type="scientific">Zingiber officinale</name>
    <name type="common">Ginger</name>
    <name type="synonym">Amomum zingiber</name>
    <dbReference type="NCBI Taxonomy" id="94328"/>
    <lineage>
        <taxon>Eukaryota</taxon>
        <taxon>Viridiplantae</taxon>
        <taxon>Streptophyta</taxon>
        <taxon>Embryophyta</taxon>
        <taxon>Tracheophyta</taxon>
        <taxon>Spermatophyta</taxon>
        <taxon>Magnoliopsida</taxon>
        <taxon>Liliopsida</taxon>
        <taxon>Zingiberales</taxon>
        <taxon>Zingiberaceae</taxon>
        <taxon>Zingiber</taxon>
    </lineage>
</organism>
<evidence type="ECO:0000259" key="4">
    <source>
        <dbReference type="PROSITE" id="PS50089"/>
    </source>
</evidence>
<name>A0A8J5IFG5_ZINOF</name>
<reference evidence="5 6" key="1">
    <citation type="submission" date="2020-08" db="EMBL/GenBank/DDBJ databases">
        <title>Plant Genome Project.</title>
        <authorList>
            <person name="Zhang R.-G."/>
        </authorList>
    </citation>
    <scope>NUCLEOTIDE SEQUENCE [LARGE SCALE GENOMIC DNA]</scope>
    <source>
        <tissue evidence="5">Rhizome</tissue>
    </source>
</reference>
<evidence type="ECO:0000256" key="3">
    <source>
        <dbReference type="SAM" id="Phobius"/>
    </source>
</evidence>
<dbReference type="Pfam" id="PF13639">
    <property type="entry name" value="zf-RING_2"/>
    <property type="match status" value="1"/>
</dbReference>
<dbReference type="AlphaFoldDB" id="A0A8J5IFG5"/>
<feature type="transmembrane region" description="Helical" evidence="3">
    <location>
        <begin position="263"/>
        <end position="296"/>
    </location>
</feature>
<feature type="transmembrane region" description="Helical" evidence="3">
    <location>
        <begin position="143"/>
        <end position="163"/>
    </location>
</feature>
<proteinExistence type="predicted"/>
<feature type="domain" description="RING-type" evidence="4">
    <location>
        <begin position="365"/>
        <end position="406"/>
    </location>
</feature>
<feature type="region of interest" description="Disordered" evidence="2">
    <location>
        <begin position="40"/>
        <end position="67"/>
    </location>
</feature>
<feature type="transmembrane region" description="Helical" evidence="3">
    <location>
        <begin position="233"/>
        <end position="251"/>
    </location>
</feature>
<keyword evidence="1" id="KW-0479">Metal-binding</keyword>
<gene>
    <name evidence="5" type="ORF">ZIOFF_008398</name>
</gene>
<dbReference type="SMART" id="SM00184">
    <property type="entry name" value="RING"/>
    <property type="match status" value="1"/>
</dbReference>